<dbReference type="AlphaFoldDB" id="A0A9X9LNV1"/>
<keyword evidence="3" id="KW-1185">Reference proteome</keyword>
<name>A0A9X9LNV1_GULGU</name>
<evidence type="ECO:0000256" key="1">
    <source>
        <dbReference type="SAM" id="Phobius"/>
    </source>
</evidence>
<keyword evidence="1" id="KW-0472">Membrane</keyword>
<dbReference type="Proteomes" id="UP000269945">
    <property type="component" value="Unassembled WGS sequence"/>
</dbReference>
<reference evidence="2 3" key="1">
    <citation type="submission" date="2018-10" db="EMBL/GenBank/DDBJ databases">
        <authorList>
            <person name="Ekblom R."/>
            <person name="Jareborg N."/>
        </authorList>
    </citation>
    <scope>NUCLEOTIDE SEQUENCE [LARGE SCALE GENOMIC DNA]</scope>
    <source>
        <tissue evidence="2">Muscle</tissue>
    </source>
</reference>
<keyword evidence="1" id="KW-1133">Transmembrane helix</keyword>
<feature type="non-terminal residue" evidence="2">
    <location>
        <position position="45"/>
    </location>
</feature>
<comment type="caution">
    <text evidence="2">The sequence shown here is derived from an EMBL/GenBank/DDBJ whole genome shotgun (WGS) entry which is preliminary data.</text>
</comment>
<accession>A0A9X9LNV1</accession>
<keyword evidence="1" id="KW-0812">Transmembrane</keyword>
<gene>
    <name evidence="2" type="ORF">BN2614_LOCUS1</name>
</gene>
<protein>
    <submittedName>
        <fullName evidence="2">Uncharacterized protein</fullName>
    </submittedName>
</protein>
<sequence length="45" mass="4875">MSPLQKDLPWPARRPPLSQSLCCLFTPLLLTCGSLCVGMIGYGLP</sequence>
<evidence type="ECO:0000313" key="3">
    <source>
        <dbReference type="Proteomes" id="UP000269945"/>
    </source>
</evidence>
<dbReference type="EMBL" id="CYRY02009298">
    <property type="protein sequence ID" value="VCW77743.1"/>
    <property type="molecule type" value="Genomic_DNA"/>
</dbReference>
<evidence type="ECO:0000313" key="2">
    <source>
        <dbReference type="EMBL" id="VCW77743.1"/>
    </source>
</evidence>
<feature type="transmembrane region" description="Helical" evidence="1">
    <location>
        <begin position="21"/>
        <end position="44"/>
    </location>
</feature>
<proteinExistence type="predicted"/>
<organism evidence="2 3">
    <name type="scientific">Gulo gulo</name>
    <name type="common">Wolverine</name>
    <name type="synonym">Gluton</name>
    <dbReference type="NCBI Taxonomy" id="48420"/>
    <lineage>
        <taxon>Eukaryota</taxon>
        <taxon>Metazoa</taxon>
        <taxon>Chordata</taxon>
        <taxon>Craniata</taxon>
        <taxon>Vertebrata</taxon>
        <taxon>Euteleostomi</taxon>
        <taxon>Mammalia</taxon>
        <taxon>Eutheria</taxon>
        <taxon>Laurasiatheria</taxon>
        <taxon>Carnivora</taxon>
        <taxon>Caniformia</taxon>
        <taxon>Musteloidea</taxon>
        <taxon>Mustelidae</taxon>
        <taxon>Guloninae</taxon>
        <taxon>Gulo</taxon>
    </lineage>
</organism>